<organism evidence="4 5">
    <name type="scientific">Sapientia aquatica</name>
    <dbReference type="NCBI Taxonomy" id="1549640"/>
    <lineage>
        <taxon>Bacteria</taxon>
        <taxon>Pseudomonadati</taxon>
        <taxon>Pseudomonadota</taxon>
        <taxon>Betaproteobacteria</taxon>
        <taxon>Burkholderiales</taxon>
        <taxon>Oxalobacteraceae</taxon>
        <taxon>Sapientia</taxon>
    </lineage>
</organism>
<dbReference type="SUPFAM" id="SSF50156">
    <property type="entry name" value="PDZ domain-like"/>
    <property type="match status" value="1"/>
</dbReference>
<dbReference type="PIRSF" id="PIRSF016493">
    <property type="entry name" value="Glycyl_aminpptds"/>
    <property type="match status" value="1"/>
</dbReference>
<dbReference type="RefSeq" id="WP_133330270.1">
    <property type="nucleotide sequence ID" value="NZ_SMYL01000010.1"/>
</dbReference>
<dbReference type="InterPro" id="IPR027268">
    <property type="entry name" value="Peptidase_M4/M1_CTD_sf"/>
</dbReference>
<evidence type="ECO:0000256" key="1">
    <source>
        <dbReference type="SAM" id="SignalP"/>
    </source>
</evidence>
<accession>A0A4R5VWQ1</accession>
<dbReference type="Pfam" id="PF05299">
    <property type="entry name" value="Peptidase_M61"/>
    <property type="match status" value="1"/>
</dbReference>
<evidence type="ECO:0000259" key="2">
    <source>
        <dbReference type="Pfam" id="PF05299"/>
    </source>
</evidence>
<dbReference type="Pfam" id="PF17899">
    <property type="entry name" value="Peptidase_M61_N"/>
    <property type="match status" value="1"/>
</dbReference>
<proteinExistence type="predicted"/>
<dbReference type="InterPro" id="IPR007963">
    <property type="entry name" value="Peptidase_M61_catalytic"/>
</dbReference>
<comment type="caution">
    <text evidence="4">The sequence shown here is derived from an EMBL/GenBank/DDBJ whole genome shotgun (WGS) entry which is preliminary data.</text>
</comment>
<dbReference type="OrthoDB" id="9778516at2"/>
<dbReference type="InterPro" id="IPR036034">
    <property type="entry name" value="PDZ_sf"/>
</dbReference>
<evidence type="ECO:0000313" key="4">
    <source>
        <dbReference type="EMBL" id="TDK62756.1"/>
    </source>
</evidence>
<dbReference type="AlphaFoldDB" id="A0A4R5VWQ1"/>
<keyword evidence="1" id="KW-0732">Signal</keyword>
<name>A0A4R5VWQ1_9BURK</name>
<feature type="signal peptide" evidence="1">
    <location>
        <begin position="1"/>
        <end position="28"/>
    </location>
</feature>
<dbReference type="InterPro" id="IPR024191">
    <property type="entry name" value="Peptidase_M61"/>
</dbReference>
<feature type="chain" id="PRO_5020236686" evidence="1">
    <location>
        <begin position="29"/>
        <end position="636"/>
    </location>
</feature>
<gene>
    <name evidence="4" type="ORF">E2I14_15740</name>
</gene>
<sequence>MNKREVGARFLLSTLLLGGALTSHVAQAQEIPAPINKPYLAPIDIQVNATNLRQKIFDIHEHIPVKAGALTLLYPQWLPGEHGPNGPLVQLASLHISANHKPIEWQRDEVNMFAFHLNVPANTDSIDLDFQFLSPAQGNLGAIVVTPEMLAVHWEKMLLYPAGYYSSAITFKPTLTIPKDWKFASALEVASATDNTIQFKPINMVDFVDSPLYAGKYLNRYDLDPGAKVAVHFDVFSDAPENGIAKPEQIEMHRSLLQQAYKLFGSHHFDHYDFLVAASDNFGFDGLEHHQSGENLVKPSYFQEWNKNLPLRGYLIPHEFTHSWDGKFRRPAGQLTPNYNLPMKNSLLWVYEGQTEYWGFILAARSGLLTQEQVRDSIAMVAADLDANTSRTWRPLQDTTNDPIINNRRPLGWRHWQRAEDYYDEGQLIWLDVDTKIRELSGEKRSLNDFAKAFFGVKDGSHVALPYDFNEVASTLNAIQAYDWDKFLHERLNSHGPGAPLDGLARSGWKLTFTDTPTAYYKANEAENNVADFWYSLGFHIHDGKIGEIAWNSPAFKLGLSANTTVLAVNGHQYKDELLKKAISEAKTSKAPIELLIKTDDVYETVKFDYHEGLKYPRLERIEGTPDRLTSILTAL</sequence>
<dbReference type="Proteomes" id="UP000294829">
    <property type="component" value="Unassembled WGS sequence"/>
</dbReference>
<dbReference type="EMBL" id="SMYL01000010">
    <property type="protein sequence ID" value="TDK62756.1"/>
    <property type="molecule type" value="Genomic_DNA"/>
</dbReference>
<evidence type="ECO:0000259" key="3">
    <source>
        <dbReference type="Pfam" id="PF17899"/>
    </source>
</evidence>
<feature type="domain" description="Peptidase M61 catalytic" evidence="2">
    <location>
        <begin position="315"/>
        <end position="429"/>
    </location>
</feature>
<dbReference type="Gene3D" id="2.60.40.3650">
    <property type="match status" value="1"/>
</dbReference>
<dbReference type="InterPro" id="IPR040756">
    <property type="entry name" value="Peptidase_M61_N"/>
</dbReference>
<reference evidence="4 5" key="1">
    <citation type="submission" date="2019-03" db="EMBL/GenBank/DDBJ databases">
        <title>Sapientia aquatica gen. nov., sp. nov., isolated from a crater lake.</title>
        <authorList>
            <person name="Felfoldi T."/>
            <person name="Szabo A."/>
            <person name="Toth E."/>
            <person name="Schumann P."/>
            <person name="Keki Z."/>
            <person name="Marialigeti K."/>
            <person name="Mathe I."/>
        </authorList>
    </citation>
    <scope>NUCLEOTIDE SEQUENCE [LARGE SCALE GENOMIC DNA]</scope>
    <source>
        <strain evidence="4 5">SA-152</strain>
    </source>
</reference>
<evidence type="ECO:0000313" key="5">
    <source>
        <dbReference type="Proteomes" id="UP000294829"/>
    </source>
</evidence>
<dbReference type="Gene3D" id="1.10.390.10">
    <property type="entry name" value="Neutral Protease Domain 2"/>
    <property type="match status" value="1"/>
</dbReference>
<keyword evidence="5" id="KW-1185">Reference proteome</keyword>
<feature type="domain" description="Peptidase M61 N-terminal" evidence="3">
    <location>
        <begin position="45"/>
        <end position="216"/>
    </location>
</feature>
<protein>
    <submittedName>
        <fullName evidence="4">M61 family peptidase</fullName>
    </submittedName>
</protein>